<accession>A0A1Q9ED97</accession>
<protein>
    <submittedName>
        <fullName evidence="2">Uncharacterized protein</fullName>
    </submittedName>
</protein>
<evidence type="ECO:0000313" key="3">
    <source>
        <dbReference type="Proteomes" id="UP000186817"/>
    </source>
</evidence>
<dbReference type="AlphaFoldDB" id="A0A1Q9ED97"/>
<proteinExistence type="predicted"/>
<gene>
    <name evidence="2" type="ORF">AK812_SmicGene11432</name>
</gene>
<sequence length="393" mass="44091">MNLFRFLCEMHNGPEVLVTEQKMPKQVAREPPKRGRGAALVLAGQWRFRRRSVLALRRFVAEPLQAKVFAAVSRFEPENISAQAARAALHEVARVLHAELHPDAVDVHHTGGGWLLAPADGRTGTSLLAMRKLDMALNLVERFEAERGEPFRWIVYCRLDMAPGHLAAAYFRRYRLLKDNTAPVLRYQGPQTFAYHGLTVQGVATATMENIASLEPCDWGCFSDVSDSRRLRWRRDGFRLTHLTSGLRRGVLQWVRGYGTHLHPAMKRQSVAWQATSPALVIAELAGANASSDEVRLWHRNDQFMNSPLPLSPATIRRRQCLIKGHCRGLQTAKGHHPENQQQPAMAPSEHQQPIRAELQALNLNLKACLEGPAGEVQKVAEVYVQLEDDAAD</sequence>
<reference evidence="2 3" key="1">
    <citation type="submission" date="2016-02" db="EMBL/GenBank/DDBJ databases">
        <title>Genome analysis of coral dinoflagellate symbionts highlights evolutionary adaptations to a symbiotic lifestyle.</title>
        <authorList>
            <person name="Aranda M."/>
            <person name="Li Y."/>
            <person name="Liew Y.J."/>
            <person name="Baumgarten S."/>
            <person name="Simakov O."/>
            <person name="Wilson M."/>
            <person name="Piel J."/>
            <person name="Ashoor H."/>
            <person name="Bougouffa S."/>
            <person name="Bajic V.B."/>
            <person name="Ryu T."/>
            <person name="Ravasi T."/>
            <person name="Bayer T."/>
            <person name="Micklem G."/>
            <person name="Kim H."/>
            <person name="Bhak J."/>
            <person name="Lajeunesse T.C."/>
            <person name="Voolstra C.R."/>
        </authorList>
    </citation>
    <scope>NUCLEOTIDE SEQUENCE [LARGE SCALE GENOMIC DNA]</scope>
    <source>
        <strain evidence="2 3">CCMP2467</strain>
    </source>
</reference>
<dbReference type="OrthoDB" id="10597771at2759"/>
<dbReference type="Proteomes" id="UP000186817">
    <property type="component" value="Unassembled WGS sequence"/>
</dbReference>
<organism evidence="2 3">
    <name type="scientific">Symbiodinium microadriaticum</name>
    <name type="common">Dinoflagellate</name>
    <name type="synonym">Zooxanthella microadriatica</name>
    <dbReference type="NCBI Taxonomy" id="2951"/>
    <lineage>
        <taxon>Eukaryota</taxon>
        <taxon>Sar</taxon>
        <taxon>Alveolata</taxon>
        <taxon>Dinophyceae</taxon>
        <taxon>Suessiales</taxon>
        <taxon>Symbiodiniaceae</taxon>
        <taxon>Symbiodinium</taxon>
    </lineage>
</organism>
<dbReference type="EMBL" id="LSRX01000186">
    <property type="protein sequence ID" value="OLQ05410.1"/>
    <property type="molecule type" value="Genomic_DNA"/>
</dbReference>
<evidence type="ECO:0000313" key="2">
    <source>
        <dbReference type="EMBL" id="OLQ05410.1"/>
    </source>
</evidence>
<comment type="caution">
    <text evidence="2">The sequence shown here is derived from an EMBL/GenBank/DDBJ whole genome shotgun (WGS) entry which is preliminary data.</text>
</comment>
<dbReference type="OMA" id="LESCSHW"/>
<keyword evidence="3" id="KW-1185">Reference proteome</keyword>
<feature type="region of interest" description="Disordered" evidence="1">
    <location>
        <begin position="331"/>
        <end position="353"/>
    </location>
</feature>
<evidence type="ECO:0000256" key="1">
    <source>
        <dbReference type="SAM" id="MobiDB-lite"/>
    </source>
</evidence>
<name>A0A1Q9ED97_SYMMI</name>